<evidence type="ECO:0000313" key="2">
    <source>
        <dbReference type="Proteomes" id="UP000061432"/>
    </source>
</evidence>
<sequence>MRFNFNVVGPASFDLWIAPDDMRRTPRLRVVLDRTREAVIEAWVHYPQLKDFGWHAHGICGFKLDGESCPGLDQASQFDIFDGDTNILLYRHRAGAAYRQARVLALDYTIGQDNHARDMLFPEFALSYFGIHDMHFDLLRCVIDIKYADSMLLQGSLLMKRYEDVVQAGDYVKTILVVDPYVELAKRILWLRRMAEIGKDPVQQWRVDHLQGPCAFAAGLDLGSVSALRKGFDRIDMETYSWLENPLTRDLSCTFPGEAMKPGHWTLAIDTLSRFHVIGHQHFWGAYTAMLADVLKLEGPTLPERRVPEPVLELAETLSRVKNTIGLVEMDINLSDKVYTIIEAQWEKP</sequence>
<name>A0A0C6FIQ4_9HYPH</name>
<dbReference type="RefSeq" id="WP_060847971.1">
    <property type="nucleotide sequence ID" value="NZ_AP014704.1"/>
</dbReference>
<reference evidence="1 2" key="1">
    <citation type="journal article" date="2015" name="Genome Announc.">
        <title>Complete Genome Sequence of Methylobacterium aquaticum Strain 22A, Isolated from Racomitrium japonicum Moss.</title>
        <authorList>
            <person name="Tani A."/>
            <person name="Ogura Y."/>
            <person name="Hayashi T."/>
            <person name="Kimbara K."/>
        </authorList>
    </citation>
    <scope>NUCLEOTIDE SEQUENCE [LARGE SCALE GENOMIC DNA]</scope>
    <source>
        <strain evidence="1 2">MA-22A</strain>
    </source>
</reference>
<accession>A0A0C6FIQ4</accession>
<proteinExistence type="predicted"/>
<dbReference type="AlphaFoldDB" id="A0A0C6FIQ4"/>
<reference evidence="2" key="2">
    <citation type="submission" date="2015-01" db="EMBL/GenBank/DDBJ databases">
        <title>Complete genome sequence of Methylobacterium aquaticum strain 22A.</title>
        <authorList>
            <person name="Tani A."/>
            <person name="Ogura Y."/>
            <person name="Hayashi T."/>
        </authorList>
    </citation>
    <scope>NUCLEOTIDE SEQUENCE [LARGE SCALE GENOMIC DNA]</scope>
    <source>
        <strain evidence="2">MA-22A</strain>
    </source>
</reference>
<evidence type="ECO:0000313" key="1">
    <source>
        <dbReference type="EMBL" id="BAQ46937.1"/>
    </source>
</evidence>
<gene>
    <name evidence="1" type="ORF">Maq22A_c19335</name>
</gene>
<dbReference type="OrthoDB" id="8434031at2"/>
<dbReference type="KEGG" id="maqu:Maq22A_c19335"/>
<dbReference type="Proteomes" id="UP000061432">
    <property type="component" value="Chromosome"/>
</dbReference>
<organism evidence="1 2">
    <name type="scientific">Methylobacterium aquaticum</name>
    <dbReference type="NCBI Taxonomy" id="270351"/>
    <lineage>
        <taxon>Bacteria</taxon>
        <taxon>Pseudomonadati</taxon>
        <taxon>Pseudomonadota</taxon>
        <taxon>Alphaproteobacteria</taxon>
        <taxon>Hyphomicrobiales</taxon>
        <taxon>Methylobacteriaceae</taxon>
        <taxon>Methylobacterium</taxon>
    </lineage>
</organism>
<protein>
    <submittedName>
        <fullName evidence="1">Uncharacterized protein</fullName>
    </submittedName>
</protein>
<dbReference type="EMBL" id="AP014704">
    <property type="protein sequence ID" value="BAQ46937.1"/>
    <property type="molecule type" value="Genomic_DNA"/>
</dbReference>
<dbReference type="PATRIC" id="fig|270351.10.peg.3734"/>